<dbReference type="GO" id="GO:0005737">
    <property type="term" value="C:cytoplasm"/>
    <property type="evidence" value="ECO:0007669"/>
    <property type="project" value="InterPro"/>
</dbReference>
<dbReference type="AlphaFoldDB" id="A0A0S4SY05"/>
<name>A0A0S4SY05_CAMHY</name>
<evidence type="ECO:0000313" key="4">
    <source>
        <dbReference type="Proteomes" id="UP000052237"/>
    </source>
</evidence>
<reference evidence="3 4" key="1">
    <citation type="submission" date="2015-11" db="EMBL/GenBank/DDBJ databases">
        <authorList>
            <consortium name="Pathogen Informatics"/>
        </authorList>
    </citation>
    <scope>NUCLEOTIDE SEQUENCE [LARGE SCALE GENOMIC DNA]</scope>
    <source>
        <strain evidence="3 4">006A-0059</strain>
    </source>
</reference>
<dbReference type="PANTHER" id="PTHR30486">
    <property type="entry name" value="TWITCHING MOTILITY PROTEIN PILT"/>
    <property type="match status" value="1"/>
</dbReference>
<dbReference type="SUPFAM" id="SSF52540">
    <property type="entry name" value="P-loop containing nucleoside triphosphate hydrolases"/>
    <property type="match status" value="1"/>
</dbReference>
<keyword evidence="4" id="KW-1185">Reference proteome</keyword>
<dbReference type="RefSeq" id="WP_059435527.1">
    <property type="nucleotide sequence ID" value="NZ_FAVB01000008.1"/>
</dbReference>
<proteinExistence type="inferred from homology"/>
<sequence>MNTEFQERIITKIRREFGDEIINILNDDKTIELMLNSDGKLWVEKLGSDMECWGNFPESKAKSIINSVASFLDTTANSDNPILECELPIDGSRFEALLPPVVSTPTFTIRKKAIKIFTLEDYQNSNILSQNQKNIIENAITTRQNILVVGGTGSGKTTFCNAIIDGMSRLTPDNRIIIIEDTAELQCSSRNKVILRSTDKVSMLRLLKATMRLRPDRIVVGETRGKEALDLLKAWNTGHPGGIATIHANSAYGGLTRLEQLISEATPAPMSELISEAINLVVFIQKIKGGRKIQEIMQVKGFDKSKNQYITQQI</sequence>
<protein>
    <submittedName>
        <fullName evidence="3">Cmgb11</fullName>
    </submittedName>
</protein>
<dbReference type="Gene3D" id="3.30.450.90">
    <property type="match status" value="1"/>
</dbReference>
<dbReference type="GO" id="GO:0005524">
    <property type="term" value="F:ATP binding"/>
    <property type="evidence" value="ECO:0007669"/>
    <property type="project" value="InterPro"/>
</dbReference>
<dbReference type="GO" id="GO:0016887">
    <property type="term" value="F:ATP hydrolysis activity"/>
    <property type="evidence" value="ECO:0007669"/>
    <property type="project" value="InterPro"/>
</dbReference>
<dbReference type="Proteomes" id="UP000052237">
    <property type="component" value="Unassembled WGS sequence"/>
</dbReference>
<feature type="domain" description="Bacterial type II secretion system protein E" evidence="2">
    <location>
        <begin position="79"/>
        <end position="282"/>
    </location>
</feature>
<comment type="similarity">
    <text evidence="1">Belongs to the GSP E family.</text>
</comment>
<dbReference type="Pfam" id="PF00437">
    <property type="entry name" value="T2SSE"/>
    <property type="match status" value="1"/>
</dbReference>
<dbReference type="NCBIfam" id="TIGR02782">
    <property type="entry name" value="TrbB_P"/>
    <property type="match status" value="1"/>
</dbReference>
<dbReference type="EMBL" id="FAVB01000008">
    <property type="protein sequence ID" value="CUU90227.1"/>
    <property type="molecule type" value="Genomic_DNA"/>
</dbReference>
<comment type="caution">
    <text evidence="3">The sequence shown here is derived from an EMBL/GenBank/DDBJ whole genome shotgun (WGS) entry which is preliminary data.</text>
</comment>
<evidence type="ECO:0000256" key="1">
    <source>
        <dbReference type="ARBA" id="ARBA00006611"/>
    </source>
</evidence>
<dbReference type="PANTHER" id="PTHR30486:SF6">
    <property type="entry name" value="TYPE IV PILUS RETRACTATION ATPASE PILT"/>
    <property type="match status" value="1"/>
</dbReference>
<organism evidence="3 4">
    <name type="scientific">Campylobacter hyointestinalis subsp. hyointestinalis</name>
    <dbReference type="NCBI Taxonomy" id="91352"/>
    <lineage>
        <taxon>Bacteria</taxon>
        <taxon>Pseudomonadati</taxon>
        <taxon>Campylobacterota</taxon>
        <taxon>Epsilonproteobacteria</taxon>
        <taxon>Campylobacterales</taxon>
        <taxon>Campylobacteraceae</taxon>
        <taxon>Campylobacter</taxon>
    </lineage>
</organism>
<dbReference type="InterPro" id="IPR001482">
    <property type="entry name" value="T2SS/T4SS_dom"/>
</dbReference>
<dbReference type="InterPro" id="IPR014149">
    <property type="entry name" value="Conjug-transfer_TrbB"/>
</dbReference>
<dbReference type="InterPro" id="IPR027417">
    <property type="entry name" value="P-loop_NTPase"/>
</dbReference>
<dbReference type="InterPro" id="IPR050921">
    <property type="entry name" value="T4SS_GSP_E_ATPase"/>
</dbReference>
<evidence type="ECO:0000259" key="2">
    <source>
        <dbReference type="Pfam" id="PF00437"/>
    </source>
</evidence>
<evidence type="ECO:0000313" key="3">
    <source>
        <dbReference type="EMBL" id="CUU90227.1"/>
    </source>
</evidence>
<accession>A0A0S4SY05</accession>
<dbReference type="Gene3D" id="3.40.50.300">
    <property type="entry name" value="P-loop containing nucleotide triphosphate hydrolases"/>
    <property type="match status" value="1"/>
</dbReference>
<gene>
    <name evidence="3" type="ORF">ERS686654_02085</name>
</gene>
<dbReference type="CDD" id="cd01130">
    <property type="entry name" value="VirB11-like_ATPase"/>
    <property type="match status" value="1"/>
</dbReference>